<dbReference type="eggNOG" id="ENOG5030TQD">
    <property type="taxonomic scope" value="Bacteria"/>
</dbReference>
<dbReference type="AlphaFoldDB" id="D1C6H9"/>
<evidence type="ECO:0000313" key="3">
    <source>
        <dbReference type="Proteomes" id="UP000002027"/>
    </source>
</evidence>
<accession>D1C6H9</accession>
<dbReference type="KEGG" id="sti:Sthe_2178"/>
<keyword evidence="1" id="KW-0812">Transmembrane</keyword>
<dbReference type="RefSeq" id="WP_012872650.1">
    <property type="nucleotide sequence ID" value="NC_013523.1"/>
</dbReference>
<dbReference type="EMBL" id="CP001823">
    <property type="protein sequence ID" value="ACZ39604.1"/>
    <property type="molecule type" value="Genomic_DNA"/>
</dbReference>
<dbReference type="OrthoDB" id="10007058at2"/>
<feature type="transmembrane region" description="Helical" evidence="1">
    <location>
        <begin position="156"/>
        <end position="175"/>
    </location>
</feature>
<evidence type="ECO:0000256" key="1">
    <source>
        <dbReference type="SAM" id="Phobius"/>
    </source>
</evidence>
<reference evidence="3" key="1">
    <citation type="submission" date="2009-11" db="EMBL/GenBank/DDBJ databases">
        <title>The complete chromosome 1 of Sphaerobacter thermophilus DSM 20745.</title>
        <authorList>
            <person name="Lucas S."/>
            <person name="Copeland A."/>
            <person name="Lapidus A."/>
            <person name="Glavina del Rio T."/>
            <person name="Dalin E."/>
            <person name="Tice H."/>
            <person name="Bruce D."/>
            <person name="Goodwin L."/>
            <person name="Pitluck S."/>
            <person name="Kyrpides N."/>
            <person name="Mavromatis K."/>
            <person name="Ivanova N."/>
            <person name="Mikhailova N."/>
            <person name="LaButti K.M."/>
            <person name="Clum A."/>
            <person name="Sun H.I."/>
            <person name="Brettin T."/>
            <person name="Detter J.C."/>
            <person name="Han C."/>
            <person name="Larimer F."/>
            <person name="Land M."/>
            <person name="Hauser L."/>
            <person name="Markowitz V."/>
            <person name="Cheng J.F."/>
            <person name="Hugenholtz P."/>
            <person name="Woyke T."/>
            <person name="Wu D."/>
            <person name="Steenblock K."/>
            <person name="Schneider S."/>
            <person name="Pukall R."/>
            <person name="Goeker M."/>
            <person name="Klenk H.P."/>
            <person name="Eisen J.A."/>
        </authorList>
    </citation>
    <scope>NUCLEOTIDE SEQUENCE [LARGE SCALE GENOMIC DNA]</scope>
    <source>
        <strain evidence="3">ATCC 49802 / DSM 20745 / S 6022</strain>
    </source>
</reference>
<proteinExistence type="predicted"/>
<dbReference type="InParanoid" id="D1C6H9"/>
<feature type="transmembrane region" description="Helical" evidence="1">
    <location>
        <begin position="113"/>
        <end position="136"/>
    </location>
</feature>
<dbReference type="Proteomes" id="UP000002027">
    <property type="component" value="Chromosome 1"/>
</dbReference>
<gene>
    <name evidence="2" type="ordered locus">Sthe_2178</name>
</gene>
<feature type="transmembrane region" description="Helical" evidence="1">
    <location>
        <begin position="209"/>
        <end position="225"/>
    </location>
</feature>
<feature type="transmembrane region" description="Helical" evidence="1">
    <location>
        <begin position="6"/>
        <end position="26"/>
    </location>
</feature>
<keyword evidence="3" id="KW-1185">Reference proteome</keyword>
<dbReference type="STRING" id="479434.Sthe_2178"/>
<organism evidence="2 3">
    <name type="scientific">Sphaerobacter thermophilus (strain ATCC 49802 / DSM 20745 / KCCM 41009 / NCIMB 13125 / S 6022)</name>
    <dbReference type="NCBI Taxonomy" id="479434"/>
    <lineage>
        <taxon>Bacteria</taxon>
        <taxon>Pseudomonadati</taxon>
        <taxon>Thermomicrobiota</taxon>
        <taxon>Thermomicrobia</taxon>
        <taxon>Sphaerobacterales</taxon>
        <taxon>Sphaerobacterineae</taxon>
        <taxon>Sphaerobacteraceae</taxon>
        <taxon>Sphaerobacter</taxon>
    </lineage>
</organism>
<feature type="transmembrane region" description="Helical" evidence="1">
    <location>
        <begin position="182"/>
        <end position="203"/>
    </location>
</feature>
<protein>
    <submittedName>
        <fullName evidence="2">Uncharacterized protein</fullName>
    </submittedName>
</protein>
<sequence length="258" mass="27862">MPGIYIMAVITVSISAAAYTGLLRIVTPHWRRYLWLALPALPLSAIVNRLIKQPIGEGVAAWAGVSTDQLGTAPLWFLLFLLLLSPLTEEAIKITPLLLPRARAWLGSRDGALWTGFALGVGFGIGEAAFIAYGIAQSPDYAGMPWYLFTGFLNERFIVCFGHGVMTAVLVTGLTQGRPLRGYVGAVLLHTAANAGALAYQAGWVPVEIATLSLTVVVLLLAVIFERLRRQALRETSPAAHDAEEVILFRRNRTDGGP</sequence>
<reference evidence="2 3" key="2">
    <citation type="journal article" date="2010" name="Stand. Genomic Sci.">
        <title>Complete genome sequence of Desulfohalobium retbaense type strain (HR(100)).</title>
        <authorList>
            <person name="Spring S."/>
            <person name="Nolan M."/>
            <person name="Lapidus A."/>
            <person name="Glavina Del Rio T."/>
            <person name="Copeland A."/>
            <person name="Tice H."/>
            <person name="Cheng J.F."/>
            <person name="Lucas S."/>
            <person name="Land M."/>
            <person name="Chen F."/>
            <person name="Bruce D."/>
            <person name="Goodwin L."/>
            <person name="Pitluck S."/>
            <person name="Ivanova N."/>
            <person name="Mavromatis K."/>
            <person name="Mikhailova N."/>
            <person name="Pati A."/>
            <person name="Chen A."/>
            <person name="Palaniappan K."/>
            <person name="Hauser L."/>
            <person name="Chang Y.J."/>
            <person name="Jeffries C.D."/>
            <person name="Munk C."/>
            <person name="Kiss H."/>
            <person name="Chain P."/>
            <person name="Han C."/>
            <person name="Brettin T."/>
            <person name="Detter J.C."/>
            <person name="Schuler E."/>
            <person name="Goker M."/>
            <person name="Rohde M."/>
            <person name="Bristow J."/>
            <person name="Eisen J.A."/>
            <person name="Markowitz V."/>
            <person name="Hugenholtz P."/>
            <person name="Kyrpides N.C."/>
            <person name="Klenk H.P."/>
        </authorList>
    </citation>
    <scope>NUCLEOTIDE SEQUENCE [LARGE SCALE GENOMIC DNA]</scope>
    <source>
        <strain evidence="3">ATCC 49802 / DSM 20745 / S 6022</strain>
    </source>
</reference>
<evidence type="ECO:0000313" key="2">
    <source>
        <dbReference type="EMBL" id="ACZ39604.1"/>
    </source>
</evidence>
<dbReference type="HOGENOM" id="CLU_1132436_0_0_0"/>
<name>D1C6H9_SPHTD</name>
<keyword evidence="1" id="KW-0472">Membrane</keyword>
<keyword evidence="1" id="KW-1133">Transmembrane helix</keyword>